<dbReference type="Gene3D" id="3.40.50.1820">
    <property type="entry name" value="alpha/beta hydrolase"/>
    <property type="match status" value="1"/>
</dbReference>
<keyword evidence="1" id="KW-0378">Hydrolase</keyword>
<dbReference type="Pfam" id="PF07859">
    <property type="entry name" value="Abhydrolase_3"/>
    <property type="match status" value="1"/>
</dbReference>
<evidence type="ECO:0000313" key="4">
    <source>
        <dbReference type="Proteomes" id="UP000011761"/>
    </source>
</evidence>
<reference evidence="3 4" key="1">
    <citation type="journal article" date="2012" name="PLoS Pathog.">
        <title>Diverse lifestyles and strategies of plant pathogenesis encoded in the genomes of eighteen Dothideomycetes fungi.</title>
        <authorList>
            <person name="Ohm R.A."/>
            <person name="Feau N."/>
            <person name="Henrissat B."/>
            <person name="Schoch C.L."/>
            <person name="Horwitz B.A."/>
            <person name="Barry K.W."/>
            <person name="Condon B.J."/>
            <person name="Copeland A.C."/>
            <person name="Dhillon B."/>
            <person name="Glaser F."/>
            <person name="Hesse C.N."/>
            <person name="Kosti I."/>
            <person name="LaButti K."/>
            <person name="Lindquist E.A."/>
            <person name="Lucas S."/>
            <person name="Salamov A.A."/>
            <person name="Bradshaw R.E."/>
            <person name="Ciuffetti L."/>
            <person name="Hamelin R.C."/>
            <person name="Kema G.H.J."/>
            <person name="Lawrence C."/>
            <person name="Scott J.A."/>
            <person name="Spatafora J.W."/>
            <person name="Turgeon B.G."/>
            <person name="de Wit P.J.G.M."/>
            <person name="Zhong S."/>
            <person name="Goodwin S.B."/>
            <person name="Grigoriev I.V."/>
        </authorList>
    </citation>
    <scope>NUCLEOTIDE SEQUENCE [LARGE SCALE GENOMIC DNA]</scope>
    <source>
        <strain evidence="3 4">UAMH 10762</strain>
    </source>
</reference>
<dbReference type="InterPro" id="IPR050300">
    <property type="entry name" value="GDXG_lipolytic_enzyme"/>
</dbReference>
<dbReference type="STRING" id="717646.M2MZV2"/>
<dbReference type="InterPro" id="IPR029058">
    <property type="entry name" value="AB_hydrolase_fold"/>
</dbReference>
<evidence type="ECO:0000259" key="2">
    <source>
        <dbReference type="Pfam" id="PF07859"/>
    </source>
</evidence>
<dbReference type="KEGG" id="bcom:BAUCODRAFT_307726"/>
<dbReference type="Proteomes" id="UP000011761">
    <property type="component" value="Unassembled WGS sequence"/>
</dbReference>
<evidence type="ECO:0000313" key="3">
    <source>
        <dbReference type="EMBL" id="EMC91855.1"/>
    </source>
</evidence>
<dbReference type="SUPFAM" id="SSF53474">
    <property type="entry name" value="alpha/beta-Hydrolases"/>
    <property type="match status" value="1"/>
</dbReference>
<organism evidence="3 4">
    <name type="scientific">Baudoinia panamericana (strain UAMH 10762)</name>
    <name type="common">Angels' share fungus</name>
    <name type="synonym">Baudoinia compniacensis (strain UAMH 10762)</name>
    <dbReference type="NCBI Taxonomy" id="717646"/>
    <lineage>
        <taxon>Eukaryota</taxon>
        <taxon>Fungi</taxon>
        <taxon>Dikarya</taxon>
        <taxon>Ascomycota</taxon>
        <taxon>Pezizomycotina</taxon>
        <taxon>Dothideomycetes</taxon>
        <taxon>Dothideomycetidae</taxon>
        <taxon>Mycosphaerellales</taxon>
        <taxon>Teratosphaeriaceae</taxon>
        <taxon>Baudoinia</taxon>
    </lineage>
</organism>
<sequence>MPLAQSWLDFENSVGGRSQLKGTPEEIRAQYDGLIQALMPLYSAPSDAVESKDFDADGVKVRGYWPKGTTGELPAGIWTHGGGWVVGDINGDDLLCRAVSEHNKVALLSVEYRLAPEHKWPAQLDDCMTAYKWAHKNASSFHADANKFFTIGGSAGGGLALSTANQVIQDSSLKSSLKGIAAIVPVAVHWDSCPDKYKSKYTAYKDNAEDAPVINKQSMADFFKITGVDPNDENTFTSLATKNHKNFPPTYFASCEFDPLRDDATVMEAALKDAGVETKHDHYKGFPHYFWIVPTVPESQTFVQNLVGGIEWLKSKM</sequence>
<keyword evidence="4" id="KW-1185">Reference proteome</keyword>
<dbReference type="GeneID" id="19111307"/>
<dbReference type="OMA" id="HCFWIVP"/>
<gene>
    <name evidence="3" type="ORF">BAUCODRAFT_307726</name>
</gene>
<proteinExistence type="predicted"/>
<dbReference type="OrthoDB" id="408631at2759"/>
<accession>M2MZV2</accession>
<feature type="domain" description="Alpha/beta hydrolase fold-3" evidence="2">
    <location>
        <begin position="77"/>
        <end position="291"/>
    </location>
</feature>
<dbReference type="PANTHER" id="PTHR48081">
    <property type="entry name" value="AB HYDROLASE SUPERFAMILY PROTEIN C4A8.06C"/>
    <property type="match status" value="1"/>
</dbReference>
<dbReference type="InterPro" id="IPR013094">
    <property type="entry name" value="AB_hydrolase_3"/>
</dbReference>
<dbReference type="AlphaFoldDB" id="M2MZV2"/>
<dbReference type="eggNOG" id="KOG1515">
    <property type="taxonomic scope" value="Eukaryota"/>
</dbReference>
<name>M2MZV2_BAUPA</name>
<evidence type="ECO:0000256" key="1">
    <source>
        <dbReference type="ARBA" id="ARBA00022801"/>
    </source>
</evidence>
<dbReference type="EMBL" id="KB445563">
    <property type="protein sequence ID" value="EMC91855.1"/>
    <property type="molecule type" value="Genomic_DNA"/>
</dbReference>
<dbReference type="HOGENOM" id="CLU_012494_6_3_1"/>
<protein>
    <recommendedName>
        <fullName evidence="2">Alpha/beta hydrolase fold-3 domain-containing protein</fullName>
    </recommendedName>
</protein>
<dbReference type="GO" id="GO:0016787">
    <property type="term" value="F:hydrolase activity"/>
    <property type="evidence" value="ECO:0007669"/>
    <property type="project" value="UniProtKB-KW"/>
</dbReference>
<dbReference type="PANTHER" id="PTHR48081:SF8">
    <property type="entry name" value="ALPHA_BETA HYDROLASE FOLD-3 DOMAIN-CONTAINING PROTEIN-RELATED"/>
    <property type="match status" value="1"/>
</dbReference>
<dbReference type="RefSeq" id="XP_007681255.1">
    <property type="nucleotide sequence ID" value="XM_007683065.1"/>
</dbReference>